<feature type="domain" description="DUF4037" evidence="1">
    <location>
        <begin position="113"/>
        <end position="208"/>
    </location>
</feature>
<accession>A0ABT8N8P8</accession>
<dbReference type="Gene3D" id="3.30.460.10">
    <property type="entry name" value="Beta Polymerase, domain 2"/>
    <property type="match status" value="1"/>
</dbReference>
<dbReference type="EMBL" id="JAUJWU010000001">
    <property type="protein sequence ID" value="MDN7244118.1"/>
    <property type="molecule type" value="Genomic_DNA"/>
</dbReference>
<dbReference type="InterPro" id="IPR025117">
    <property type="entry name" value="DUF4037"/>
</dbReference>
<evidence type="ECO:0000313" key="3">
    <source>
        <dbReference type="Proteomes" id="UP001172142"/>
    </source>
</evidence>
<dbReference type="Proteomes" id="UP001172142">
    <property type="component" value="Unassembled WGS sequence"/>
</dbReference>
<keyword evidence="3" id="KW-1185">Reference proteome</keyword>
<evidence type="ECO:0000259" key="1">
    <source>
        <dbReference type="Pfam" id="PF13228"/>
    </source>
</evidence>
<organism evidence="2 3">
    <name type="scientific">Planococcus shenhongbingii</name>
    <dbReference type="NCBI Taxonomy" id="3058398"/>
    <lineage>
        <taxon>Bacteria</taxon>
        <taxon>Bacillati</taxon>
        <taxon>Bacillota</taxon>
        <taxon>Bacilli</taxon>
        <taxon>Bacillales</taxon>
        <taxon>Caryophanaceae</taxon>
        <taxon>Planococcus</taxon>
    </lineage>
</organism>
<name>A0ABT8N8P8_9BACL</name>
<sequence>MELKELAKEIADVYMHNPKIESVMLGGSVARNLSDEFSDIELFIFWRESPTDEDRKEPIEKLGGNILDFHPFEDEEWSETYTVQNVKLEISSFLLNTAFQYSEDVTLKYDTDLEKQVLLSSIDDGIPLGGEKALFELKGKIKLYPVKLGEAMVKENRELGTRWQNREALLAREDWLMLYQIIVAVEVKLMGILFALNQRYVHHPAFKWQKASLDNMEIKPENSSERFASVLLGEPKESLEELEQLILEVFQLAQTLYPNFDMSGAMEKAGWARPKNS</sequence>
<dbReference type="InterPro" id="IPR043519">
    <property type="entry name" value="NT_sf"/>
</dbReference>
<dbReference type="RefSeq" id="WP_301854650.1">
    <property type="nucleotide sequence ID" value="NZ_JAUJWU010000001.1"/>
</dbReference>
<evidence type="ECO:0000313" key="2">
    <source>
        <dbReference type="EMBL" id="MDN7244118.1"/>
    </source>
</evidence>
<reference evidence="2 3" key="1">
    <citation type="submission" date="2023-07" db="EMBL/GenBank/DDBJ databases">
        <title>Novel species in genus Planococcus.</title>
        <authorList>
            <person name="Ning S."/>
        </authorList>
    </citation>
    <scope>NUCLEOTIDE SEQUENCE [LARGE SCALE GENOMIC DNA]</scope>
    <source>
        <strain evidence="2 3">N017</strain>
    </source>
</reference>
<protein>
    <submittedName>
        <fullName evidence="2">DUF4037 domain-containing protein</fullName>
    </submittedName>
</protein>
<proteinExistence type="predicted"/>
<comment type="caution">
    <text evidence="2">The sequence shown here is derived from an EMBL/GenBank/DDBJ whole genome shotgun (WGS) entry which is preliminary data.</text>
</comment>
<dbReference type="CDD" id="cd05403">
    <property type="entry name" value="NT_KNTase_like"/>
    <property type="match status" value="1"/>
</dbReference>
<dbReference type="Pfam" id="PF13228">
    <property type="entry name" value="DUF4037"/>
    <property type="match status" value="1"/>
</dbReference>
<dbReference type="SUPFAM" id="SSF81301">
    <property type="entry name" value="Nucleotidyltransferase"/>
    <property type="match status" value="1"/>
</dbReference>
<gene>
    <name evidence="2" type="ORF">QWY13_01345</name>
</gene>